<dbReference type="InterPro" id="IPR011990">
    <property type="entry name" value="TPR-like_helical_dom_sf"/>
</dbReference>
<reference evidence="3" key="3">
    <citation type="submission" date="2020-06" db="EMBL/GenBank/DDBJ databases">
        <title>Helianthus annuus Genome sequencing and assembly Release 2.</title>
        <authorList>
            <person name="Gouzy J."/>
            <person name="Langlade N."/>
            <person name="Munos S."/>
        </authorList>
    </citation>
    <scope>NUCLEOTIDE SEQUENCE</scope>
    <source>
        <tissue evidence="3">Leaves</tissue>
    </source>
</reference>
<dbReference type="EMBL" id="MNCJ02000324">
    <property type="protein sequence ID" value="KAF5790209.1"/>
    <property type="molecule type" value="Genomic_DNA"/>
</dbReference>
<dbReference type="InParanoid" id="A0A251TW40"/>
<sequence>MTSSSPPNPPPATPSSLTETLTLILSNTTNNPTTSSISQFIPYLTPTVIHSIIQSKTLKSHPQILLHFFKFSLIHAPNFSIGSPTTLPSFFTLLQTLFAHNKYSDAKTLLVDFIAADTRRLLLRRILHPARDMPRHSKALYDTAIGAYVQTGNPSFAMIVFRRMKRLRICPKLITCNTLINSLIIGPRF</sequence>
<evidence type="ECO:0000256" key="1">
    <source>
        <dbReference type="ARBA" id="ARBA00022737"/>
    </source>
</evidence>
<dbReference type="AlphaFoldDB" id="A0A251TW40"/>
<dbReference type="PROSITE" id="PS51375">
    <property type="entry name" value="PPR"/>
    <property type="match status" value="1"/>
</dbReference>
<organism evidence="4 5">
    <name type="scientific">Helianthus annuus</name>
    <name type="common">Common sunflower</name>
    <dbReference type="NCBI Taxonomy" id="4232"/>
    <lineage>
        <taxon>Eukaryota</taxon>
        <taxon>Viridiplantae</taxon>
        <taxon>Streptophyta</taxon>
        <taxon>Embryophyta</taxon>
        <taxon>Tracheophyta</taxon>
        <taxon>Spermatophyta</taxon>
        <taxon>Magnoliopsida</taxon>
        <taxon>eudicotyledons</taxon>
        <taxon>Gunneridae</taxon>
        <taxon>Pentapetalae</taxon>
        <taxon>asterids</taxon>
        <taxon>campanulids</taxon>
        <taxon>Asterales</taxon>
        <taxon>Asteraceae</taxon>
        <taxon>Asteroideae</taxon>
        <taxon>Heliantheae alliance</taxon>
        <taxon>Heliantheae</taxon>
        <taxon>Helianthus</taxon>
    </lineage>
</organism>
<keyword evidence="5" id="KW-1185">Reference proteome</keyword>
<evidence type="ECO:0000313" key="5">
    <source>
        <dbReference type="Proteomes" id="UP000215914"/>
    </source>
</evidence>
<gene>
    <name evidence="4" type="ORF">HannXRQ_Chr09g0246521</name>
    <name evidence="3" type="ORF">HanXRQr2_Chr09g0380421</name>
</gene>
<dbReference type="InterPro" id="IPR002885">
    <property type="entry name" value="PPR_rpt"/>
</dbReference>
<dbReference type="Gene3D" id="1.25.40.10">
    <property type="entry name" value="Tetratricopeptide repeat domain"/>
    <property type="match status" value="1"/>
</dbReference>
<evidence type="ECO:0000256" key="2">
    <source>
        <dbReference type="PROSITE-ProRule" id="PRU00708"/>
    </source>
</evidence>
<keyword evidence="1" id="KW-0677">Repeat</keyword>
<reference evidence="3 5" key="1">
    <citation type="journal article" date="2017" name="Nature">
        <title>The sunflower genome provides insights into oil metabolism, flowering and Asterid evolution.</title>
        <authorList>
            <person name="Badouin H."/>
            <person name="Gouzy J."/>
            <person name="Grassa C.J."/>
            <person name="Murat F."/>
            <person name="Staton S.E."/>
            <person name="Cottret L."/>
            <person name="Lelandais-Briere C."/>
            <person name="Owens G.L."/>
            <person name="Carrere S."/>
            <person name="Mayjonade B."/>
            <person name="Legrand L."/>
            <person name="Gill N."/>
            <person name="Kane N.C."/>
            <person name="Bowers J.E."/>
            <person name="Hubner S."/>
            <person name="Bellec A."/>
            <person name="Berard A."/>
            <person name="Berges H."/>
            <person name="Blanchet N."/>
            <person name="Boniface M.C."/>
            <person name="Brunel D."/>
            <person name="Catrice O."/>
            <person name="Chaidir N."/>
            <person name="Claudel C."/>
            <person name="Donnadieu C."/>
            <person name="Faraut T."/>
            <person name="Fievet G."/>
            <person name="Helmstetter N."/>
            <person name="King M."/>
            <person name="Knapp S.J."/>
            <person name="Lai Z."/>
            <person name="Le Paslier M.C."/>
            <person name="Lippi Y."/>
            <person name="Lorenzon L."/>
            <person name="Mandel J.R."/>
            <person name="Marage G."/>
            <person name="Marchand G."/>
            <person name="Marquand E."/>
            <person name="Bret-Mestries E."/>
            <person name="Morien E."/>
            <person name="Nambeesan S."/>
            <person name="Nguyen T."/>
            <person name="Pegot-Espagnet P."/>
            <person name="Pouilly N."/>
            <person name="Raftis F."/>
            <person name="Sallet E."/>
            <person name="Schiex T."/>
            <person name="Thomas J."/>
            <person name="Vandecasteele C."/>
            <person name="Vares D."/>
            <person name="Vear F."/>
            <person name="Vautrin S."/>
            <person name="Crespi M."/>
            <person name="Mangin B."/>
            <person name="Burke J.M."/>
            <person name="Salse J."/>
            <person name="Munos S."/>
            <person name="Vincourt P."/>
            <person name="Rieseberg L.H."/>
            <person name="Langlade N.B."/>
        </authorList>
    </citation>
    <scope>NUCLEOTIDE SEQUENCE [LARGE SCALE GENOMIC DNA]</scope>
    <source>
        <strain evidence="5">cv. SF193</strain>
        <tissue evidence="3">Leaves</tissue>
    </source>
</reference>
<reference evidence="4" key="2">
    <citation type="submission" date="2017-02" db="EMBL/GenBank/DDBJ databases">
        <title>Sunflower complete genome.</title>
        <authorList>
            <person name="Langlade N."/>
            <person name="Munos S."/>
        </authorList>
    </citation>
    <scope>NUCLEOTIDE SEQUENCE [LARGE SCALE GENOMIC DNA]</scope>
    <source>
        <tissue evidence="4">Leaves</tissue>
    </source>
</reference>
<dbReference type="Proteomes" id="UP000215914">
    <property type="component" value="Chromosome 9"/>
</dbReference>
<proteinExistence type="predicted"/>
<evidence type="ECO:0000313" key="3">
    <source>
        <dbReference type="EMBL" id="KAF5790209.1"/>
    </source>
</evidence>
<dbReference type="Pfam" id="PF13812">
    <property type="entry name" value="PPR_3"/>
    <property type="match status" value="1"/>
</dbReference>
<feature type="repeat" description="PPR" evidence="2">
    <location>
        <begin position="137"/>
        <end position="171"/>
    </location>
</feature>
<accession>A0A251TW40</accession>
<evidence type="ECO:0000313" key="4">
    <source>
        <dbReference type="EMBL" id="OTG14181.1"/>
    </source>
</evidence>
<protein>
    <submittedName>
        <fullName evidence="4">Putative pentatricopeptide repeat protein</fullName>
    </submittedName>
    <submittedName>
        <fullName evidence="3">Tetratricopeptide-like helical domain superfamily</fullName>
    </submittedName>
</protein>
<name>A0A251TW40_HELAN</name>
<dbReference type="Gramene" id="mRNA:HanXRQr2_Chr09g0380421">
    <property type="protein sequence ID" value="mRNA:HanXRQr2_Chr09g0380421"/>
    <property type="gene ID" value="HanXRQr2_Chr09g0380421"/>
</dbReference>
<dbReference type="EMBL" id="CM007898">
    <property type="protein sequence ID" value="OTG14181.1"/>
    <property type="molecule type" value="Genomic_DNA"/>
</dbReference>
<dbReference type="OMA" id="LTCNTLM"/>